<comment type="caution">
    <text evidence="3">The sequence shown here is derived from an EMBL/GenBank/DDBJ whole genome shotgun (WGS) entry which is preliminary data.</text>
</comment>
<reference evidence="3" key="1">
    <citation type="submission" date="2022-08" db="EMBL/GenBank/DDBJ databases">
        <authorList>
            <person name="Giroux E."/>
            <person name="Giroux E."/>
        </authorList>
    </citation>
    <scope>NUCLEOTIDE SEQUENCE</scope>
    <source>
        <strain evidence="3">H1091258</strain>
    </source>
</reference>
<keyword evidence="2" id="KW-0812">Transmembrane</keyword>
<evidence type="ECO:0000256" key="1">
    <source>
        <dbReference type="SAM" id="MobiDB-lite"/>
    </source>
</evidence>
<proteinExistence type="predicted"/>
<dbReference type="PANTHER" id="PTHR35896:SF3">
    <property type="entry name" value="MAJOR FACILITATOR SUPERFAMILY TRANSPORTER"/>
    <property type="match status" value="1"/>
</dbReference>
<dbReference type="Pfam" id="PF13714">
    <property type="entry name" value="PEP_mutase"/>
    <property type="match status" value="1"/>
</dbReference>
<organism evidence="3 4">
    <name type="scientific">Colletotrichum noveboracense</name>
    <dbReference type="NCBI Taxonomy" id="2664923"/>
    <lineage>
        <taxon>Eukaryota</taxon>
        <taxon>Fungi</taxon>
        <taxon>Dikarya</taxon>
        <taxon>Ascomycota</taxon>
        <taxon>Pezizomycotina</taxon>
        <taxon>Sordariomycetes</taxon>
        <taxon>Hypocreomycetidae</taxon>
        <taxon>Glomerellales</taxon>
        <taxon>Glomerellaceae</taxon>
        <taxon>Colletotrichum</taxon>
        <taxon>Colletotrichum gloeosporioides species complex</taxon>
    </lineage>
</organism>
<dbReference type="Proteomes" id="UP001152533">
    <property type="component" value="Unassembled WGS sequence"/>
</dbReference>
<evidence type="ECO:0000313" key="3">
    <source>
        <dbReference type="EMBL" id="CAI0642491.1"/>
    </source>
</evidence>
<dbReference type="CDD" id="cd00377">
    <property type="entry name" value="ICL_PEPM"/>
    <property type="match status" value="1"/>
</dbReference>
<name>A0A9W4RJW8_9PEZI</name>
<dbReference type="PANTHER" id="PTHR35896">
    <property type="entry name" value="IG-LIKE DOMAIN-CONTAINING PROTEIN"/>
    <property type="match status" value="1"/>
</dbReference>
<dbReference type="InterPro" id="IPR053008">
    <property type="entry name" value="Phomopsin_biosynth_assoc"/>
</dbReference>
<feature type="region of interest" description="Disordered" evidence="1">
    <location>
        <begin position="255"/>
        <end position="299"/>
    </location>
</feature>
<gene>
    <name evidence="3" type="ORF">CGXH109_LOCUS15272</name>
</gene>
<evidence type="ECO:0000313" key="4">
    <source>
        <dbReference type="Proteomes" id="UP001152533"/>
    </source>
</evidence>
<sequence>MSKLFQGIVQPWTGTRNVAYVQLSEDEEAKPTSEREDQESLHKPSFLKRLCIITIRAIIIILAGYGLFSLLVPHLSPTQKQHPLSCNCGETIEEARSNGCVYDTLAAAWLPPHCRSAKLTAEFESLGPNEPDTTGNTWGYWHDQNQTRPMTLEEVSQLPEAARHGQHARFFTTHEWHIVHCVFYWRKMWEAARCERGVDGASCGEDGILVIEKRYDTLMHINHCMTMMLMRDPLDSIAAEAGVALHSDELHVAKPHKHQESGHHGGGGDKSGDPYDKMGKEHQHGKDIHAEAKSPPNTMSTHLATELKELHAPSKPLVLSNVWDLASLNAILSLNTSDCKPVKAIATASWAIAAILGIKDEDLTLEQNLAAIAQIAPAVKAAGLPLTADIQDGYGESIEDVVKKVIELGAVGANIEDSIPSAGFGQGIEGSLYDTDIQVKRLNRAFAAAREVGCPDFVINARCDIFRLEPYFSNNDESALKEAVERGRKYLETGATTVFYWGGMGRGLRTSEVEVLVRELSGRVAVKLGDQLDSLSTDELGKIGVARISVGPSLYLVAMNAMKDTARRILSGGKLAA</sequence>
<feature type="compositionally biased region" description="Basic and acidic residues" evidence="1">
    <location>
        <begin position="255"/>
        <end position="292"/>
    </location>
</feature>
<feature type="transmembrane region" description="Helical" evidence="2">
    <location>
        <begin position="50"/>
        <end position="72"/>
    </location>
</feature>
<dbReference type="InterPro" id="IPR039556">
    <property type="entry name" value="ICL/PEPM"/>
</dbReference>
<protein>
    <submittedName>
        <fullName evidence="3">Uncharacterized protein</fullName>
    </submittedName>
</protein>
<keyword evidence="4" id="KW-1185">Reference proteome</keyword>
<dbReference type="EMBL" id="CAMGZC010000058">
    <property type="protein sequence ID" value="CAI0642491.1"/>
    <property type="molecule type" value="Genomic_DNA"/>
</dbReference>
<dbReference type="SUPFAM" id="SSF51621">
    <property type="entry name" value="Phosphoenolpyruvate/pyruvate domain"/>
    <property type="match status" value="1"/>
</dbReference>
<dbReference type="InterPro" id="IPR015813">
    <property type="entry name" value="Pyrv/PenolPyrv_kinase-like_dom"/>
</dbReference>
<dbReference type="AlphaFoldDB" id="A0A9W4RJW8"/>
<dbReference type="GO" id="GO:0003824">
    <property type="term" value="F:catalytic activity"/>
    <property type="evidence" value="ECO:0007669"/>
    <property type="project" value="InterPro"/>
</dbReference>
<dbReference type="Gene3D" id="3.20.20.60">
    <property type="entry name" value="Phosphoenolpyruvate-binding domains"/>
    <property type="match status" value="1"/>
</dbReference>
<keyword evidence="2" id="KW-1133">Transmembrane helix</keyword>
<accession>A0A9W4RJW8</accession>
<evidence type="ECO:0000256" key="2">
    <source>
        <dbReference type="SAM" id="Phobius"/>
    </source>
</evidence>
<keyword evidence="2" id="KW-0472">Membrane</keyword>
<dbReference type="InterPro" id="IPR040442">
    <property type="entry name" value="Pyrv_kinase-like_dom_sf"/>
</dbReference>